<dbReference type="GO" id="GO:0003677">
    <property type="term" value="F:DNA binding"/>
    <property type="evidence" value="ECO:0007669"/>
    <property type="project" value="UniProtKB-UniRule"/>
</dbReference>
<dbReference type="GO" id="GO:0005634">
    <property type="term" value="C:nucleus"/>
    <property type="evidence" value="ECO:0007669"/>
    <property type="project" value="UniProtKB-SubCell"/>
</dbReference>
<comment type="subcellular location">
    <subcellularLocation>
        <location evidence="1 7 8">Nucleus</location>
    </subcellularLocation>
</comment>
<dbReference type="PANTHER" id="PTHR46770:SF1">
    <property type="entry name" value="HOMEOBOX PROTEIN ORTHOPEDIA"/>
    <property type="match status" value="1"/>
</dbReference>
<dbReference type="SMART" id="SM00389">
    <property type="entry name" value="HOX"/>
    <property type="match status" value="1"/>
</dbReference>
<feature type="region of interest" description="Disordered" evidence="9">
    <location>
        <begin position="1"/>
        <end position="52"/>
    </location>
</feature>
<protein>
    <submittedName>
        <fullName evidence="11">Homeobox transcription factor Otp1</fullName>
    </submittedName>
</protein>
<evidence type="ECO:0000256" key="4">
    <source>
        <dbReference type="ARBA" id="ARBA00023125"/>
    </source>
</evidence>
<dbReference type="Gene3D" id="1.10.10.60">
    <property type="entry name" value="Homeodomain-like"/>
    <property type="match status" value="1"/>
</dbReference>
<dbReference type="Pfam" id="PF00046">
    <property type="entry name" value="Homeodomain"/>
    <property type="match status" value="1"/>
</dbReference>
<feature type="DNA-binding region" description="Homeobox" evidence="7">
    <location>
        <begin position="47"/>
        <end position="106"/>
    </location>
</feature>
<dbReference type="InterPro" id="IPR001356">
    <property type="entry name" value="HD"/>
</dbReference>
<evidence type="ECO:0000313" key="11">
    <source>
        <dbReference type="EMBL" id="QCF59209.1"/>
    </source>
</evidence>
<name>A0A4D6REV0_HYDVU</name>
<dbReference type="GO" id="GO:0000981">
    <property type="term" value="F:DNA-binding transcription factor activity, RNA polymerase II-specific"/>
    <property type="evidence" value="ECO:0007669"/>
    <property type="project" value="InterPro"/>
</dbReference>
<organism evidence="11">
    <name type="scientific">Hydra vulgaris</name>
    <name type="common">Hydra</name>
    <name type="synonym">Hydra attenuata</name>
    <dbReference type="NCBI Taxonomy" id="6087"/>
    <lineage>
        <taxon>Eukaryota</taxon>
        <taxon>Metazoa</taxon>
        <taxon>Cnidaria</taxon>
        <taxon>Hydrozoa</taxon>
        <taxon>Hydroidolina</taxon>
        <taxon>Anthoathecata</taxon>
        <taxon>Aplanulata</taxon>
        <taxon>Hydridae</taxon>
        <taxon>Hydra</taxon>
    </lineage>
</organism>
<dbReference type="OrthoDB" id="6159439at2759"/>
<evidence type="ECO:0000256" key="6">
    <source>
        <dbReference type="ARBA" id="ARBA00023242"/>
    </source>
</evidence>
<comment type="similarity">
    <text evidence="2">Belongs to the paired homeobox family. Bicoid subfamily.</text>
</comment>
<dbReference type="SUPFAM" id="SSF46689">
    <property type="entry name" value="Homeodomain-like"/>
    <property type="match status" value="1"/>
</dbReference>
<dbReference type="CDD" id="cd00086">
    <property type="entry name" value="homeodomain"/>
    <property type="match status" value="1"/>
</dbReference>
<sequence length="207" mass="24782">MRKMPRLSPDNKDFSDSANEEDSFKQRSFKVKNLTESEDESDGCLKQKRHRTRFNPSQLNELERYFNKTHYPDIFVREELALRIGLTESRVQVWFQNRRAKWKKRKKSFGSVQNCELFQPYYARSTTPYNIPTLEQVWSPDLEEVQINQSNYSDTQCYINKNNSLSNTVLNELYHETRYAGRHDLGDWSQLRNTFNDAVPENNYIFR</sequence>
<keyword evidence="4 7" id="KW-0238">DNA-binding</keyword>
<dbReference type="EMBL" id="MH940208">
    <property type="protein sequence ID" value="QCF59209.1"/>
    <property type="molecule type" value="mRNA"/>
</dbReference>
<accession>A0A4D6REV0</accession>
<dbReference type="PANTHER" id="PTHR46770">
    <property type="entry name" value="HOMEOBOX PROTEIN ORTHOPEDIA"/>
    <property type="match status" value="1"/>
</dbReference>
<keyword evidence="6 7" id="KW-0539">Nucleus</keyword>
<evidence type="ECO:0000259" key="10">
    <source>
        <dbReference type="PROSITE" id="PS50071"/>
    </source>
</evidence>
<dbReference type="InterPro" id="IPR009057">
    <property type="entry name" value="Homeodomain-like_sf"/>
</dbReference>
<reference evidence="11" key="1">
    <citation type="submission" date="2018-09" db="EMBL/GenBank/DDBJ databases">
        <title>Molecular signature of an ancient organiser regulated by Wnt/B-catenin signalling in primary body axis patetrning of Hydra.</title>
        <authorList>
            <person name="Reddy P.C."/>
            <person name="Gungi A."/>
            <person name="Galande S."/>
        </authorList>
    </citation>
    <scope>NUCLEOTIDE SEQUENCE</scope>
</reference>
<dbReference type="GO" id="GO:0030182">
    <property type="term" value="P:neuron differentiation"/>
    <property type="evidence" value="ECO:0007669"/>
    <property type="project" value="TreeGrafter"/>
</dbReference>
<dbReference type="InterPro" id="IPR000047">
    <property type="entry name" value="HTH_motif"/>
</dbReference>
<keyword evidence="5 7" id="KW-0371">Homeobox</keyword>
<dbReference type="PROSITE" id="PS00027">
    <property type="entry name" value="HOMEOBOX_1"/>
    <property type="match status" value="1"/>
</dbReference>
<evidence type="ECO:0000256" key="9">
    <source>
        <dbReference type="SAM" id="MobiDB-lite"/>
    </source>
</evidence>
<dbReference type="InterPro" id="IPR051895">
    <property type="entry name" value="OTP_Homeobox"/>
</dbReference>
<feature type="domain" description="Homeobox" evidence="10">
    <location>
        <begin position="45"/>
        <end position="105"/>
    </location>
</feature>
<evidence type="ECO:0000256" key="1">
    <source>
        <dbReference type="ARBA" id="ARBA00004123"/>
    </source>
</evidence>
<evidence type="ECO:0000256" key="7">
    <source>
        <dbReference type="PROSITE-ProRule" id="PRU00108"/>
    </source>
</evidence>
<evidence type="ECO:0000256" key="2">
    <source>
        <dbReference type="ARBA" id="ARBA00006503"/>
    </source>
</evidence>
<keyword evidence="3" id="KW-0217">Developmental protein</keyword>
<dbReference type="PROSITE" id="PS50071">
    <property type="entry name" value="HOMEOBOX_2"/>
    <property type="match status" value="1"/>
</dbReference>
<evidence type="ECO:0000256" key="8">
    <source>
        <dbReference type="RuleBase" id="RU000682"/>
    </source>
</evidence>
<dbReference type="InterPro" id="IPR017970">
    <property type="entry name" value="Homeobox_CS"/>
</dbReference>
<evidence type="ECO:0000256" key="3">
    <source>
        <dbReference type="ARBA" id="ARBA00022473"/>
    </source>
</evidence>
<dbReference type="AlphaFoldDB" id="A0A4D6REV0"/>
<proteinExistence type="evidence at transcript level"/>
<dbReference type="FunFam" id="1.10.10.60:FF:000057">
    <property type="entry name" value="Short stature homeobox 2"/>
    <property type="match status" value="1"/>
</dbReference>
<dbReference type="PRINTS" id="PR00031">
    <property type="entry name" value="HTHREPRESSR"/>
</dbReference>
<evidence type="ECO:0000256" key="5">
    <source>
        <dbReference type="ARBA" id="ARBA00023155"/>
    </source>
</evidence>